<feature type="coiled-coil region" evidence="1">
    <location>
        <begin position="185"/>
        <end position="219"/>
    </location>
</feature>
<dbReference type="InterPro" id="IPR038835">
    <property type="entry name" value="Giardin_beta-like"/>
</dbReference>
<sequence length="288" mass="34081">MLLSTSKLSTSKLSTSKLSTSKLQRSQLSSPQRSTVNYLSQDLDSPSRQRIKLLSDKWNHIQNGIDKDKLEKREVLEERIKIIEDVLSSEKPKDEQRFKVLKDSVLKLQDYSHNHKAEREAFDDKKERDFRTLSDNIALSFDQERNIRGQGETKLQKQIDERFTQITLTITRNTHQYEDRSQVKIAEVLQQIQLVKNQLDQERRQREESSESLSEQIDQDINKFSDQLLIEKKVREETQGKIFRMIEDVHGKLQQDINFERRERESTTEALLKLLEDACIQIDKNFRY</sequence>
<reference evidence="3" key="1">
    <citation type="submission" date="2021-01" db="EMBL/GenBank/DDBJ databases">
        <authorList>
            <consortium name="Genoscope - CEA"/>
            <person name="William W."/>
        </authorList>
    </citation>
    <scope>NUCLEOTIDE SEQUENCE</scope>
</reference>
<feature type="region of interest" description="Disordered" evidence="2">
    <location>
        <begin position="1"/>
        <end position="43"/>
    </location>
</feature>
<dbReference type="EMBL" id="CAJJDO010000070">
    <property type="protein sequence ID" value="CAD8178874.1"/>
    <property type="molecule type" value="Genomic_DNA"/>
</dbReference>
<evidence type="ECO:0000313" key="3">
    <source>
        <dbReference type="EMBL" id="CAD8178874.1"/>
    </source>
</evidence>
<evidence type="ECO:0000256" key="2">
    <source>
        <dbReference type="SAM" id="MobiDB-lite"/>
    </source>
</evidence>
<proteinExistence type="predicted"/>
<protein>
    <recommendedName>
        <fullName evidence="5">SF-assemblin</fullName>
    </recommendedName>
</protein>
<dbReference type="AlphaFoldDB" id="A0A8S1VN65"/>
<keyword evidence="4" id="KW-1185">Reference proteome</keyword>
<feature type="compositionally biased region" description="Low complexity" evidence="2">
    <location>
        <begin position="1"/>
        <end position="34"/>
    </location>
</feature>
<comment type="caution">
    <text evidence="3">The sequence shown here is derived from an EMBL/GenBank/DDBJ whole genome shotgun (WGS) entry which is preliminary data.</text>
</comment>
<dbReference type="PANTHER" id="PTHR37027">
    <property type="entry name" value="KDE4"/>
    <property type="match status" value="1"/>
</dbReference>
<evidence type="ECO:0000313" key="4">
    <source>
        <dbReference type="Proteomes" id="UP000689195"/>
    </source>
</evidence>
<organism evidence="3 4">
    <name type="scientific">Paramecium pentaurelia</name>
    <dbReference type="NCBI Taxonomy" id="43138"/>
    <lineage>
        <taxon>Eukaryota</taxon>
        <taxon>Sar</taxon>
        <taxon>Alveolata</taxon>
        <taxon>Ciliophora</taxon>
        <taxon>Intramacronucleata</taxon>
        <taxon>Oligohymenophorea</taxon>
        <taxon>Peniculida</taxon>
        <taxon>Parameciidae</taxon>
        <taxon>Paramecium</taxon>
    </lineage>
</organism>
<dbReference type="Proteomes" id="UP000689195">
    <property type="component" value="Unassembled WGS sequence"/>
</dbReference>
<gene>
    <name evidence="3" type="ORF">PPENT_87.1.T0700153</name>
</gene>
<accession>A0A8S1VN65</accession>
<evidence type="ECO:0000256" key="1">
    <source>
        <dbReference type="SAM" id="Coils"/>
    </source>
</evidence>
<dbReference type="PANTHER" id="PTHR37027:SF2">
    <property type="entry name" value="CHROMOSOME UNDETERMINED SCAFFOLD_148, WHOLE GENOME SHOTGUN SEQUENCE"/>
    <property type="match status" value="1"/>
</dbReference>
<dbReference type="OrthoDB" id="310069at2759"/>
<evidence type="ECO:0008006" key="5">
    <source>
        <dbReference type="Google" id="ProtNLM"/>
    </source>
</evidence>
<keyword evidence="1" id="KW-0175">Coiled coil</keyword>
<name>A0A8S1VN65_9CILI</name>